<keyword evidence="4" id="KW-0560">Oxidoreductase</keyword>
<dbReference type="SUPFAM" id="SSF48264">
    <property type="entry name" value="Cytochrome P450"/>
    <property type="match status" value="1"/>
</dbReference>
<evidence type="ECO:0000256" key="3">
    <source>
        <dbReference type="PIRSR" id="PIRSR602401-1"/>
    </source>
</evidence>
<feature type="non-terminal residue" evidence="5">
    <location>
        <position position="501"/>
    </location>
</feature>
<evidence type="ECO:0000313" key="6">
    <source>
        <dbReference type="Proteomes" id="UP000279271"/>
    </source>
</evidence>
<comment type="cofactor">
    <cofactor evidence="1 3">
        <name>heme</name>
        <dbReference type="ChEBI" id="CHEBI:30413"/>
    </cofactor>
</comment>
<dbReference type="PROSITE" id="PS00086">
    <property type="entry name" value="CYTOCHROME_P450"/>
    <property type="match status" value="1"/>
</dbReference>
<keyword evidence="4" id="KW-0503">Monooxygenase</keyword>
<dbReference type="EMBL" id="QOKY01000172">
    <property type="protein sequence ID" value="RMZ54912.1"/>
    <property type="molecule type" value="Genomic_DNA"/>
</dbReference>
<dbReference type="PRINTS" id="PR00385">
    <property type="entry name" value="P450"/>
</dbReference>
<feature type="binding site" description="axial binding residue" evidence="3">
    <location>
        <position position="457"/>
    </location>
    <ligand>
        <name>heme</name>
        <dbReference type="ChEBI" id="CHEBI:30413"/>
    </ligand>
    <ligandPart>
        <name>Fe</name>
        <dbReference type="ChEBI" id="CHEBI:18248"/>
    </ligandPart>
</feature>
<dbReference type="InterPro" id="IPR017972">
    <property type="entry name" value="Cyt_P450_CS"/>
</dbReference>
<dbReference type="InterPro" id="IPR002401">
    <property type="entry name" value="Cyt_P450_E_grp-I"/>
</dbReference>
<keyword evidence="3 4" id="KW-0349">Heme</keyword>
<dbReference type="PANTHER" id="PTHR24305">
    <property type="entry name" value="CYTOCHROME P450"/>
    <property type="match status" value="1"/>
</dbReference>
<gene>
    <name evidence="5" type="ORF">APUTEX25_000429</name>
</gene>
<dbReference type="PANTHER" id="PTHR24305:SF166">
    <property type="entry name" value="CYTOCHROME P450 12A4, MITOCHONDRIAL-RELATED"/>
    <property type="match status" value="1"/>
</dbReference>
<dbReference type="PRINTS" id="PR00463">
    <property type="entry name" value="EP450I"/>
</dbReference>
<sequence length="501" mass="51872">MMTPAPPGFPLGPGGDCALRLLSDPLAFLTDVARDHGPVVGPDPGRDRSDTWVKSGTAFFPGSSLTGDGLLVSDGATWRRQRQLCTPAFRAAAVAAYAGSMARCTLRTLRELDAAVAAAGDDGAALDLYPALNRLTLDIALEALFGSALEGERAAGVTAAIQEAFDQFSARVALPLPEYLPTPGNAALARAVERLDEAVYGLIGAEGGDAPIAHKHLTILPPELHCPRYLAAEPAPPRPCLLDAMLSARAQEGDGPPAAMGDRALRDELMTLMVAGQETSAIALGWTCAQLAAHPHAQEVVAAEAIAAARHHISDSAAAPPAPGLAAAPLPRATEAALEAMRLHPPAYMVGRCAARDADLAQYRLPRGTTVLLATYLLHRDPAVWRAGRGSEAEAHTNMNAGTGGAALPPQGHGRPAAFVPGRWAEALCAAGSATALLSDQGAAGSYVPFGAGPRVCIGTGFAMLEVPLVLSMLLARFRLEPEGGARPPAARARITLRPEE</sequence>
<dbReference type="InterPro" id="IPR001128">
    <property type="entry name" value="Cyt_P450"/>
</dbReference>
<dbReference type="Pfam" id="PF00067">
    <property type="entry name" value="p450"/>
    <property type="match status" value="2"/>
</dbReference>
<organism evidence="5 6">
    <name type="scientific">Auxenochlorella protothecoides</name>
    <name type="common">Green microalga</name>
    <name type="synonym">Chlorella protothecoides</name>
    <dbReference type="NCBI Taxonomy" id="3075"/>
    <lineage>
        <taxon>Eukaryota</taxon>
        <taxon>Viridiplantae</taxon>
        <taxon>Chlorophyta</taxon>
        <taxon>core chlorophytes</taxon>
        <taxon>Trebouxiophyceae</taxon>
        <taxon>Chlorellales</taxon>
        <taxon>Chlorellaceae</taxon>
        <taxon>Auxenochlorella</taxon>
    </lineage>
</organism>
<dbReference type="GO" id="GO:0020037">
    <property type="term" value="F:heme binding"/>
    <property type="evidence" value="ECO:0007669"/>
    <property type="project" value="InterPro"/>
</dbReference>
<dbReference type="Proteomes" id="UP000279271">
    <property type="component" value="Unassembled WGS sequence"/>
</dbReference>
<proteinExistence type="inferred from homology"/>
<keyword evidence="3 4" id="KW-0479">Metal-binding</keyword>
<comment type="similarity">
    <text evidence="2 4">Belongs to the cytochrome P450 family.</text>
</comment>
<dbReference type="Gene3D" id="1.10.630.10">
    <property type="entry name" value="Cytochrome P450"/>
    <property type="match status" value="1"/>
</dbReference>
<evidence type="ECO:0000256" key="2">
    <source>
        <dbReference type="ARBA" id="ARBA00010617"/>
    </source>
</evidence>
<dbReference type="AlphaFoldDB" id="A0A3M7L028"/>
<evidence type="ECO:0000313" key="5">
    <source>
        <dbReference type="EMBL" id="RMZ54912.1"/>
    </source>
</evidence>
<protein>
    <recommendedName>
        <fullName evidence="7">Cytochrome P450</fullName>
    </recommendedName>
</protein>
<evidence type="ECO:0000256" key="4">
    <source>
        <dbReference type="RuleBase" id="RU000461"/>
    </source>
</evidence>
<keyword evidence="3 4" id="KW-0408">Iron</keyword>
<dbReference type="GO" id="GO:0004497">
    <property type="term" value="F:monooxygenase activity"/>
    <property type="evidence" value="ECO:0007669"/>
    <property type="project" value="UniProtKB-KW"/>
</dbReference>
<evidence type="ECO:0000256" key="1">
    <source>
        <dbReference type="ARBA" id="ARBA00001971"/>
    </source>
</evidence>
<name>A0A3M7L028_AUXPR</name>
<dbReference type="InterPro" id="IPR036396">
    <property type="entry name" value="Cyt_P450_sf"/>
</dbReference>
<dbReference type="GO" id="GO:0016705">
    <property type="term" value="F:oxidoreductase activity, acting on paired donors, with incorporation or reduction of molecular oxygen"/>
    <property type="evidence" value="ECO:0007669"/>
    <property type="project" value="InterPro"/>
</dbReference>
<reference evidence="6" key="1">
    <citation type="journal article" date="2018" name="Algal Res.">
        <title>Characterization of plant carbon substrate utilization by Auxenochlorella protothecoides.</title>
        <authorList>
            <person name="Vogler B.W."/>
            <person name="Starkenburg S.R."/>
            <person name="Sudasinghe N."/>
            <person name="Schambach J.Y."/>
            <person name="Rollin J.A."/>
            <person name="Pattathil S."/>
            <person name="Barry A.N."/>
        </authorList>
    </citation>
    <scope>NUCLEOTIDE SEQUENCE [LARGE SCALE GENOMIC DNA]</scope>
    <source>
        <strain evidence="6">UTEX 25</strain>
    </source>
</reference>
<evidence type="ECO:0008006" key="7">
    <source>
        <dbReference type="Google" id="ProtNLM"/>
    </source>
</evidence>
<accession>A0A3M7L028</accession>
<dbReference type="GO" id="GO:0005506">
    <property type="term" value="F:iron ion binding"/>
    <property type="evidence" value="ECO:0007669"/>
    <property type="project" value="InterPro"/>
</dbReference>
<comment type="caution">
    <text evidence="5">The sequence shown here is derived from an EMBL/GenBank/DDBJ whole genome shotgun (WGS) entry which is preliminary data.</text>
</comment>
<dbReference type="InterPro" id="IPR050121">
    <property type="entry name" value="Cytochrome_P450_monoxygenase"/>
</dbReference>